<gene>
    <name evidence="3" type="ORF">D5396_12725</name>
</gene>
<dbReference type="SUPFAM" id="SSF56436">
    <property type="entry name" value="C-type lectin-like"/>
    <property type="match status" value="1"/>
</dbReference>
<feature type="domain" description="BIG2" evidence="2">
    <location>
        <begin position="201"/>
        <end position="235"/>
    </location>
</feature>
<keyword evidence="4" id="KW-1185">Reference proteome</keyword>
<feature type="chain" id="PRO_5047271175" description="BIG2 domain-containing protein" evidence="1">
    <location>
        <begin position="25"/>
        <end position="354"/>
    </location>
</feature>
<dbReference type="PANTHER" id="PTHR39576:SF1">
    <property type="entry name" value="INVASIN"/>
    <property type="match status" value="1"/>
</dbReference>
<dbReference type="Proteomes" id="UP000284119">
    <property type="component" value="Unassembled WGS sequence"/>
</dbReference>
<keyword evidence="1" id="KW-0732">Signal</keyword>
<evidence type="ECO:0000259" key="2">
    <source>
        <dbReference type="Pfam" id="PF02368"/>
    </source>
</evidence>
<evidence type="ECO:0000313" key="4">
    <source>
        <dbReference type="Proteomes" id="UP000284119"/>
    </source>
</evidence>
<dbReference type="Gene3D" id="2.60.40.1080">
    <property type="match status" value="1"/>
</dbReference>
<reference evidence="3 4" key="1">
    <citation type="submission" date="2018-09" db="EMBL/GenBank/DDBJ databases">
        <authorList>
            <person name="Le Fleche-Mateos A."/>
        </authorList>
    </citation>
    <scope>NUCLEOTIDE SEQUENCE [LARGE SCALE GENOMIC DNA]</scope>
    <source>
        <strain evidence="3 4">DSM 30078</strain>
    </source>
</reference>
<accession>A0ABX9NYX6</accession>
<dbReference type="InterPro" id="IPR003343">
    <property type="entry name" value="Big_2"/>
</dbReference>
<dbReference type="SUPFAM" id="SSF49373">
    <property type="entry name" value="Invasin/intimin cell-adhesion fragments"/>
    <property type="match status" value="1"/>
</dbReference>
<protein>
    <recommendedName>
        <fullName evidence="2">BIG2 domain-containing protein</fullName>
    </recommendedName>
</protein>
<dbReference type="InterPro" id="IPR051715">
    <property type="entry name" value="Intimin-Invasin_domain"/>
</dbReference>
<dbReference type="RefSeq" id="WP_112166020.1">
    <property type="nucleotide sequence ID" value="NZ_CBCPIW010000013.1"/>
</dbReference>
<dbReference type="PANTHER" id="PTHR39576">
    <property type="entry name" value="ATTACHING AND EFFACING PROTEIN HOMOLOG-RELATED-RELATED"/>
    <property type="match status" value="1"/>
</dbReference>
<dbReference type="Pfam" id="PF02368">
    <property type="entry name" value="Big_2"/>
    <property type="match status" value="1"/>
</dbReference>
<sequence length="354" mass="38805">MVSFIKKSGAFFFLSVLISTVCYADTLTGVTGIINGTAPVINNANKEPGKINISKRSQYDAAHQLDVGDEVQLAWLLVDSEEDIDATLPSTVWTCDHPEKGSRVIATGTQNYTIKAEDMGCNIGVSLQPKTSTGTPRENTLLNISKIGAYDDSDNIIDAPVNPHTLKITDYIVAPGTDQSRTVPASTMLRTGWDGAKVQLETDNPAADVEWKSSDENIASVSSTGLVTFKSKGDVVFTADNNLYSTTIRFNPDLFFIFATWNMDWYDAKTWCEGQGYSMPSIHQLSTQGSRTIPTDSLWQEWGDVAKQGAKHSGVVFWSADESSDNHYQYMYISDGHVSSNFRDVYEGVACVVQ</sequence>
<feature type="signal peptide" evidence="1">
    <location>
        <begin position="1"/>
        <end position="24"/>
    </location>
</feature>
<name>A0ABX9NYX6_9GAMM</name>
<dbReference type="EMBL" id="RAHG01000005">
    <property type="protein sequence ID" value="RJT12838.1"/>
    <property type="molecule type" value="Genomic_DNA"/>
</dbReference>
<evidence type="ECO:0000313" key="3">
    <source>
        <dbReference type="EMBL" id="RJT12838.1"/>
    </source>
</evidence>
<dbReference type="InterPro" id="IPR008964">
    <property type="entry name" value="Invasin/intimin_cell_adhesion"/>
</dbReference>
<dbReference type="InterPro" id="IPR016187">
    <property type="entry name" value="CTDL_fold"/>
</dbReference>
<dbReference type="GeneID" id="88083118"/>
<evidence type="ECO:0000256" key="1">
    <source>
        <dbReference type="SAM" id="SignalP"/>
    </source>
</evidence>
<organism evidence="3 4">
    <name type="scientific">Rahnella inusitata</name>
    <dbReference type="NCBI Taxonomy" id="58169"/>
    <lineage>
        <taxon>Bacteria</taxon>
        <taxon>Pseudomonadati</taxon>
        <taxon>Pseudomonadota</taxon>
        <taxon>Gammaproteobacteria</taxon>
        <taxon>Enterobacterales</taxon>
        <taxon>Yersiniaceae</taxon>
        <taxon>Rahnella</taxon>
    </lineage>
</organism>
<comment type="caution">
    <text evidence="3">The sequence shown here is derived from an EMBL/GenBank/DDBJ whole genome shotgun (WGS) entry which is preliminary data.</text>
</comment>
<proteinExistence type="predicted"/>